<dbReference type="PANTHER" id="PTHR46141">
    <property type="entry name" value="SODIUM LEAK CHANNEL NON-SELECTIVE PROTEIN"/>
    <property type="match status" value="1"/>
</dbReference>
<evidence type="ECO:0000256" key="3">
    <source>
        <dbReference type="ARBA" id="ARBA00022989"/>
    </source>
</evidence>
<feature type="transmembrane region" description="Helical" evidence="5">
    <location>
        <begin position="227"/>
        <end position="249"/>
    </location>
</feature>
<evidence type="ECO:0000256" key="4">
    <source>
        <dbReference type="ARBA" id="ARBA00023136"/>
    </source>
</evidence>
<evidence type="ECO:0000313" key="7">
    <source>
        <dbReference type="Proteomes" id="UP000695022"/>
    </source>
</evidence>
<accession>A0ABM1EQ23</accession>
<evidence type="ECO:0000313" key="8">
    <source>
        <dbReference type="RefSeq" id="XP_014674294.1"/>
    </source>
</evidence>
<dbReference type="SUPFAM" id="SSF81324">
    <property type="entry name" value="Voltage-gated potassium channels"/>
    <property type="match status" value="3"/>
</dbReference>
<feature type="domain" description="Ion transport" evidence="6">
    <location>
        <begin position="927"/>
        <end position="1101"/>
    </location>
</feature>
<dbReference type="Proteomes" id="UP000695022">
    <property type="component" value="Unplaced"/>
</dbReference>
<evidence type="ECO:0000259" key="6">
    <source>
        <dbReference type="Pfam" id="PF00520"/>
    </source>
</evidence>
<feature type="domain" description="Ion transport" evidence="6">
    <location>
        <begin position="428"/>
        <end position="649"/>
    </location>
</feature>
<gene>
    <name evidence="8" type="primary">LOC106814496</name>
</gene>
<keyword evidence="2 5" id="KW-0812">Transmembrane</keyword>
<evidence type="ECO:0000256" key="1">
    <source>
        <dbReference type="ARBA" id="ARBA00004141"/>
    </source>
</evidence>
<organism evidence="7 8">
    <name type="scientific">Priapulus caudatus</name>
    <name type="common">Priapulid worm</name>
    <dbReference type="NCBI Taxonomy" id="37621"/>
    <lineage>
        <taxon>Eukaryota</taxon>
        <taxon>Metazoa</taxon>
        <taxon>Ecdysozoa</taxon>
        <taxon>Scalidophora</taxon>
        <taxon>Priapulida</taxon>
        <taxon>Priapulimorpha</taxon>
        <taxon>Priapulimorphida</taxon>
        <taxon>Priapulidae</taxon>
        <taxon>Priapulus</taxon>
    </lineage>
</organism>
<keyword evidence="4 5" id="KW-0472">Membrane</keyword>
<feature type="domain" description="Ion transport" evidence="6">
    <location>
        <begin position="1120"/>
        <end position="1218"/>
    </location>
</feature>
<dbReference type="InterPro" id="IPR005821">
    <property type="entry name" value="Ion_trans_dom"/>
</dbReference>
<sequence>MLVLIIRDSQYLFIVTTKFRAHLSVRYKRPDDALADQAEIEWVNKGWVQHLLRACALLSLISVSMNTPKTFQACKELKYITLCIDIFCGIVFTAEMGAKIHINGLIKPVRSVATPNLRRQSAHSPTHPHRPTMYIPKPKAETPYLKSRWGRFDFSMTFFIWVSVILQVVEMAVRDEQAMIVTMRTTFLSILRTPRPLIMIRIGRMFLKFQLPANRLKTIFKRSSQQIYNVTLFFLFFMSLYGILGVQFFGALSYHCVTPETNESDVSINDLAIPDTHCSINGSGYQCPKGMVCMKLDLDKHQRGFNGFDEFATSFFTVYEAASQEGWVFMMYKAQDSMNDFRGLFYFITLIFFLAWLVKNVFIAVITETFAEIRVQFAQMWGPRNVITNDDTLQILKGDDNAWKLVMIDENKPRGTAPHCCQLLLQSSTFHIAMLLMVLANALTAGSLRFKHDGTKREDFTKHFYYAEVAFTILFDLEALFKIWCLGFKGYFRRSLHKFELLLAISTTFHVLPSLYHTQLTYFQVLRVVRLIKASPMLEEFVYKIFGPGKKLGSLIIFTMCLLIITSSISLQLFCYVTELKKFDTFPEAFMSMFQILTQEGWIDIMIEAMTKIGEGVAPVVAIYFIVYHMFITLIVLSLFVAVILDNLELDEDIKKLKQLKIREAQSSIKQKLPLRLRIYEKFPNTPQIIKLAKLPSEFNTPKVRESFMRQFADEASDTTLLLKTLMDDRGEEDLITYHKMKPYQLLVSPGKTRFTCQADQKKNAIISLIRSANRRQRMLGDAAIQSGMPPGLTYNPKFARLDRRSVRGSLKGKAAFDHLKENGDIMGMQSSTQKTQDLDIKMLQHKKQQAENKRNQQEEELRENHPFFDTPLYIVGRESRFRLICKIIVNARYKAVKRDPSTGMEIKSKYKQLQQSRKKGLKENLIMISLVFACWMPDHVEPNSGAQVLMILRCLRPIRIFILVPHMRDVVYVLCRGCKEMLLVSVLLIVLMFVFASYGVQLLGLQLARCNDVDITTKEECVGVFMRTVSVAQYIKVRSNETQPMMMVPRIWANPYNFNFDNLGMAMLTLFEMLTLEGWTEVKDATMARGSLTVLANMIVPVSVCCLKLAYDVCCVQMCCVKVCCVHVCCVRHCFCFCAATWIRANPENFNFDTLGSAMLALFEILSFKGWLDIRDVIIQRLGPVHAIYVHIFVFIGCMIGLTLFVGVVIANYSENKGTACSPVSIQPRIGKT</sequence>
<proteinExistence type="predicted"/>
<feature type="transmembrane region" description="Helical" evidence="5">
    <location>
        <begin position="423"/>
        <end position="444"/>
    </location>
</feature>
<dbReference type="RefSeq" id="XP_014674294.1">
    <property type="nucleotide sequence ID" value="XM_014818808.1"/>
</dbReference>
<reference evidence="8" key="1">
    <citation type="submission" date="2025-08" db="UniProtKB">
        <authorList>
            <consortium name="RefSeq"/>
        </authorList>
    </citation>
    <scope>IDENTIFICATION</scope>
</reference>
<feature type="transmembrane region" description="Helical" evidence="5">
    <location>
        <begin position="555"/>
        <end position="577"/>
    </location>
</feature>
<feature type="transmembrane region" description="Helical" evidence="5">
    <location>
        <begin position="499"/>
        <end position="516"/>
    </location>
</feature>
<dbReference type="PANTHER" id="PTHR46141:SF1">
    <property type="entry name" value="SODIUM LEAK CHANNEL NALCN"/>
    <property type="match status" value="1"/>
</dbReference>
<protein>
    <submittedName>
        <fullName evidence="8">Sodium leak channel non-selective protein-like</fullName>
    </submittedName>
</protein>
<feature type="transmembrane region" description="Helical" evidence="5">
    <location>
        <begin position="982"/>
        <end position="1001"/>
    </location>
</feature>
<feature type="transmembrane region" description="Helical" evidence="5">
    <location>
        <begin position="154"/>
        <end position="173"/>
    </location>
</feature>
<dbReference type="GeneID" id="106814496"/>
<dbReference type="Gene3D" id="1.20.120.350">
    <property type="entry name" value="Voltage-gated potassium channels. Chain C"/>
    <property type="match status" value="2"/>
</dbReference>
<feature type="transmembrane region" description="Helical" evidence="5">
    <location>
        <begin position="620"/>
        <end position="645"/>
    </location>
</feature>
<feature type="transmembrane region" description="Helical" evidence="5">
    <location>
        <begin position="464"/>
        <end position="487"/>
    </location>
</feature>
<comment type="subcellular location">
    <subcellularLocation>
        <location evidence="1">Membrane</location>
        <topology evidence="1">Multi-pass membrane protein</topology>
    </subcellularLocation>
</comment>
<keyword evidence="3 5" id="KW-1133">Transmembrane helix</keyword>
<name>A0ABM1EQ23_PRICU</name>
<keyword evidence="7" id="KW-1185">Reference proteome</keyword>
<feature type="transmembrane region" description="Helical" evidence="5">
    <location>
        <begin position="344"/>
        <end position="366"/>
    </location>
</feature>
<dbReference type="Pfam" id="PF00520">
    <property type="entry name" value="Ion_trans"/>
    <property type="match status" value="4"/>
</dbReference>
<evidence type="ECO:0000256" key="2">
    <source>
        <dbReference type="ARBA" id="ARBA00022692"/>
    </source>
</evidence>
<dbReference type="InterPro" id="IPR027359">
    <property type="entry name" value="Volt_channel_dom_sf"/>
</dbReference>
<dbReference type="InterPro" id="IPR028823">
    <property type="entry name" value="NALCN"/>
</dbReference>
<feature type="domain" description="Ion transport" evidence="6">
    <location>
        <begin position="51"/>
        <end position="375"/>
    </location>
</feature>
<dbReference type="Gene3D" id="1.10.287.70">
    <property type="match status" value="4"/>
</dbReference>
<evidence type="ECO:0000256" key="5">
    <source>
        <dbReference type="SAM" id="Phobius"/>
    </source>
</evidence>
<feature type="transmembrane region" description="Helical" evidence="5">
    <location>
        <begin position="1189"/>
        <end position="1211"/>
    </location>
</feature>